<dbReference type="RefSeq" id="WP_008349013.1">
    <property type="nucleotide sequence ID" value="NZ_CP084285.1"/>
</dbReference>
<dbReference type="Gene3D" id="3.40.390.10">
    <property type="entry name" value="Collagenase (Catalytic Domain)"/>
    <property type="match status" value="1"/>
</dbReference>
<dbReference type="InterPro" id="IPR015943">
    <property type="entry name" value="WD40/YVTN_repeat-like_dom_sf"/>
</dbReference>
<name>A0A656QII0_9BURK</name>
<dbReference type="Gene3D" id="2.130.10.10">
    <property type="entry name" value="YVTN repeat-like/Quinoprotein amine dehydrogenase"/>
    <property type="match status" value="1"/>
</dbReference>
<dbReference type="InterPro" id="IPR024079">
    <property type="entry name" value="MetalloPept_cat_dom_sf"/>
</dbReference>
<organism evidence="3 4">
    <name type="scientific">Caballeronia zhejiangensis</name>
    <dbReference type="NCBI Taxonomy" id="871203"/>
    <lineage>
        <taxon>Bacteria</taxon>
        <taxon>Pseudomonadati</taxon>
        <taxon>Pseudomonadota</taxon>
        <taxon>Betaproteobacteria</taxon>
        <taxon>Burkholderiales</taxon>
        <taxon>Burkholderiaceae</taxon>
        <taxon>Caballeronia</taxon>
    </lineage>
</organism>
<feature type="domain" description="Peptidase metallopeptidase" evidence="2">
    <location>
        <begin position="39"/>
        <end position="196"/>
    </location>
</feature>
<proteinExistence type="predicted"/>
<dbReference type="EMBL" id="JFHD01000015">
    <property type="protein sequence ID" value="KDR29026.1"/>
    <property type="molecule type" value="Genomic_DNA"/>
</dbReference>
<dbReference type="SMART" id="SM00235">
    <property type="entry name" value="ZnMc"/>
    <property type="match status" value="1"/>
</dbReference>
<evidence type="ECO:0000259" key="2">
    <source>
        <dbReference type="SMART" id="SM00235"/>
    </source>
</evidence>
<dbReference type="AlphaFoldDB" id="A0A656QII0"/>
<dbReference type="GO" id="GO:0008237">
    <property type="term" value="F:metallopeptidase activity"/>
    <property type="evidence" value="ECO:0007669"/>
    <property type="project" value="InterPro"/>
</dbReference>
<dbReference type="GO" id="GO:0006508">
    <property type="term" value="P:proteolysis"/>
    <property type="evidence" value="ECO:0007669"/>
    <property type="project" value="InterPro"/>
</dbReference>
<comment type="caution">
    <text evidence="3">The sequence shown here is derived from an EMBL/GenBank/DDBJ whole genome shotgun (WGS) entry which is preliminary data.</text>
</comment>
<accession>A0A656QII0</accession>
<feature type="compositionally biased region" description="Polar residues" evidence="1">
    <location>
        <begin position="13"/>
        <end position="29"/>
    </location>
</feature>
<feature type="region of interest" description="Disordered" evidence="1">
    <location>
        <begin position="1"/>
        <end position="29"/>
    </location>
</feature>
<evidence type="ECO:0000256" key="1">
    <source>
        <dbReference type="SAM" id="MobiDB-lite"/>
    </source>
</evidence>
<gene>
    <name evidence="3" type="ORF">BG60_08725</name>
</gene>
<dbReference type="InterPro" id="IPR011044">
    <property type="entry name" value="Quino_amine_DH_bsu"/>
</dbReference>
<dbReference type="InterPro" id="IPR006026">
    <property type="entry name" value="Peptidase_Metallo"/>
</dbReference>
<evidence type="ECO:0000313" key="4">
    <source>
        <dbReference type="Proteomes" id="UP000027451"/>
    </source>
</evidence>
<keyword evidence="4" id="KW-1185">Reference proteome</keyword>
<dbReference type="SUPFAM" id="SSF55486">
    <property type="entry name" value="Metalloproteases ('zincins'), catalytic domain"/>
    <property type="match status" value="1"/>
</dbReference>
<sequence length="562" mass="61140">MISACGGDAGSDVSGQSTKSIAGQPASQTESTTKGYALSTVIWSRVPIGVCWDMNNADFARFASARNWSRLAVQETWEQHSGVRFTGWQQCTNDPNYFGIRISVDDSAQSGPHTFGLGAMLNNAVGGMALNFTFRNWSQSCQGREEYCIRRIAAHEFGHALGFAHEQNRPDTPSTCNEPAQGTNGDTTIGAWDVASIMNYCNPEWNGDGKLSATDIDMVQKYYGPPPSTQTVYTLTRAQAPARITAYEFPSRAVKASIDLSLGGDYQRVDQMFASADGKRLHVLMERNSTSVDLATIDTASNKVVRITPIGPMLTTFTGYGFQPALTGNQVYLWNKNIIHVVDTDSGTLVRMLVLPKEFSVIKIATAANDSEHIFALANERGTRLEVLRIESASGFIRGGYPAGSAPAAPRDEFTVTPDAKKAYFVGFASPNAQGNLTEMDLESGFTRVLTDLPEKNPKFIAAINNQQILFADDNANSPSSVILYDVTSRSKTTALSSSKSMAYLQYEPKTKSILLEQDGVWSVNQLRQRADGKYRDVDLGLRSFSSGSAYGGVAPFVLVTR</sequence>
<dbReference type="GO" id="GO:0008270">
    <property type="term" value="F:zinc ion binding"/>
    <property type="evidence" value="ECO:0007669"/>
    <property type="project" value="InterPro"/>
</dbReference>
<dbReference type="SUPFAM" id="SSF50969">
    <property type="entry name" value="YVTN repeat-like/Quinoprotein amine dehydrogenase"/>
    <property type="match status" value="1"/>
</dbReference>
<protein>
    <submittedName>
        <fullName evidence="3">ATPase</fullName>
    </submittedName>
</protein>
<dbReference type="Proteomes" id="UP000027451">
    <property type="component" value="Unassembled WGS sequence"/>
</dbReference>
<reference evidence="3 4" key="1">
    <citation type="submission" date="2014-03" db="EMBL/GenBank/DDBJ databases">
        <title>Draft Genome Sequences of Four Burkholderia Strains.</title>
        <authorList>
            <person name="Liu X.Y."/>
            <person name="Li C.X."/>
            <person name="Xu J.H."/>
        </authorList>
    </citation>
    <scope>NUCLEOTIDE SEQUENCE [LARGE SCALE GENOMIC DNA]</scope>
    <source>
        <strain evidence="3 4">OP-1</strain>
    </source>
</reference>
<evidence type="ECO:0000313" key="3">
    <source>
        <dbReference type="EMBL" id="KDR29026.1"/>
    </source>
</evidence>